<comment type="caution">
    <text evidence="1">The sequence shown here is derived from an EMBL/GenBank/DDBJ whole genome shotgun (WGS) entry which is preliminary data.</text>
</comment>
<gene>
    <name evidence="1" type="ORF">PUT78_20495</name>
</gene>
<proteinExistence type="predicted"/>
<dbReference type="Proteomes" id="UP001431784">
    <property type="component" value="Unassembled WGS sequence"/>
</dbReference>
<organism evidence="1 2">
    <name type="scientific">Roseinatronobacter alkalisoli</name>
    <dbReference type="NCBI Taxonomy" id="3028235"/>
    <lineage>
        <taxon>Bacteria</taxon>
        <taxon>Pseudomonadati</taxon>
        <taxon>Pseudomonadota</taxon>
        <taxon>Alphaproteobacteria</taxon>
        <taxon>Rhodobacterales</taxon>
        <taxon>Paracoccaceae</taxon>
        <taxon>Roseinatronobacter</taxon>
    </lineage>
</organism>
<dbReference type="RefSeq" id="WP_274354117.1">
    <property type="nucleotide sequence ID" value="NZ_JAQZSM010000034.1"/>
</dbReference>
<sequence length="119" mass="12445">MPTIADGFVTQAGFDALAEALTEGLGVPAFASIRILDANEDPIHTQSLDLSTEAADPAPGVVVEATTTFAAINVTDPVVWAELLGPANEVLARAEFTAPFPAEQALQIDIRNTFTPPEV</sequence>
<evidence type="ECO:0000313" key="1">
    <source>
        <dbReference type="EMBL" id="MDD7973448.1"/>
    </source>
</evidence>
<dbReference type="EMBL" id="JAQZSM010000034">
    <property type="protein sequence ID" value="MDD7973448.1"/>
    <property type="molecule type" value="Genomic_DNA"/>
</dbReference>
<protein>
    <submittedName>
        <fullName evidence="1">Uncharacterized protein</fullName>
    </submittedName>
</protein>
<accession>A0ABT5TEC2</accession>
<keyword evidence="2" id="KW-1185">Reference proteome</keyword>
<name>A0ABT5TEC2_9RHOB</name>
<reference evidence="1" key="1">
    <citation type="submission" date="2023-02" db="EMBL/GenBank/DDBJ databases">
        <title>Description of Roseinatronobacter alkalisoli sp. nov., an alkaliphilic bacerium isolated from soda soil.</title>
        <authorList>
            <person name="Wei W."/>
        </authorList>
    </citation>
    <scope>NUCLEOTIDE SEQUENCE</scope>
    <source>
        <strain evidence="1">HJB301</strain>
    </source>
</reference>
<evidence type="ECO:0000313" key="2">
    <source>
        <dbReference type="Proteomes" id="UP001431784"/>
    </source>
</evidence>